<dbReference type="Proteomes" id="UP000472272">
    <property type="component" value="Chromosome 10"/>
</dbReference>
<dbReference type="GeneTree" id="ENSGT00390000017998"/>
<evidence type="ECO:0000313" key="9">
    <source>
        <dbReference type="Proteomes" id="UP000472272"/>
    </source>
</evidence>
<dbReference type="Pfam" id="PF01940">
    <property type="entry name" value="DUF92"/>
    <property type="match status" value="1"/>
</dbReference>
<keyword evidence="4 7" id="KW-0812">Transmembrane</keyword>
<reference evidence="8" key="2">
    <citation type="submission" date="2025-08" db="UniProtKB">
        <authorList>
            <consortium name="Ensembl"/>
        </authorList>
    </citation>
    <scope>IDENTIFICATION</scope>
</reference>
<feature type="transmembrane region" description="Helical" evidence="7">
    <location>
        <begin position="63"/>
        <end position="80"/>
    </location>
</feature>
<feature type="transmembrane region" description="Helical" evidence="7">
    <location>
        <begin position="232"/>
        <end position="259"/>
    </location>
</feature>
<gene>
    <name evidence="8" type="primary">TMEM19</name>
</gene>
<evidence type="ECO:0000256" key="7">
    <source>
        <dbReference type="SAM" id="Phobius"/>
    </source>
</evidence>
<dbReference type="AlphaFoldDB" id="A0A670JT78"/>
<keyword evidence="5 7" id="KW-1133">Transmembrane helix</keyword>
<evidence type="ECO:0000256" key="3">
    <source>
        <dbReference type="ARBA" id="ARBA00014258"/>
    </source>
</evidence>
<proteinExistence type="inferred from homology"/>
<dbReference type="OMA" id="MSSFACC"/>
<reference evidence="8" key="3">
    <citation type="submission" date="2025-09" db="UniProtKB">
        <authorList>
            <consortium name="Ensembl"/>
        </authorList>
    </citation>
    <scope>IDENTIFICATION</scope>
</reference>
<feature type="transmembrane region" description="Helical" evidence="7">
    <location>
        <begin position="92"/>
        <end position="111"/>
    </location>
</feature>
<keyword evidence="6 7" id="KW-0472">Membrane</keyword>
<evidence type="ECO:0000256" key="2">
    <source>
        <dbReference type="ARBA" id="ARBA00009012"/>
    </source>
</evidence>
<evidence type="ECO:0000256" key="1">
    <source>
        <dbReference type="ARBA" id="ARBA00004141"/>
    </source>
</evidence>
<dbReference type="PANTHER" id="PTHR13353">
    <property type="entry name" value="TRANSMEMBRANE PROTEIN 19"/>
    <property type="match status" value="1"/>
</dbReference>
<protein>
    <recommendedName>
        <fullName evidence="3">Transmembrane protein 19</fullName>
    </recommendedName>
</protein>
<feature type="transmembrane region" description="Helical" evidence="7">
    <location>
        <begin position="329"/>
        <end position="347"/>
    </location>
</feature>
<reference evidence="8 9" key="1">
    <citation type="journal article" date="2019" name="Proc. Natl. Acad. Sci. U.S.A.">
        <title>Regulatory changes in pterin and carotenoid genes underlie balanced color polymorphisms in the wall lizard.</title>
        <authorList>
            <person name="Andrade P."/>
            <person name="Pinho C."/>
            <person name="Perez I de Lanuza G."/>
            <person name="Afonso S."/>
            <person name="Brejcha J."/>
            <person name="Rubin C.J."/>
            <person name="Wallerman O."/>
            <person name="Pereira P."/>
            <person name="Sabatino S.J."/>
            <person name="Bellati A."/>
            <person name="Pellitteri-Rosa D."/>
            <person name="Bosakova Z."/>
            <person name="Bunikis I."/>
            <person name="Carretero M.A."/>
            <person name="Feiner N."/>
            <person name="Marsik P."/>
            <person name="Pauperio F."/>
            <person name="Salvi D."/>
            <person name="Soler L."/>
            <person name="While G.M."/>
            <person name="Uller T."/>
            <person name="Font E."/>
            <person name="Andersson L."/>
            <person name="Carneiro M."/>
        </authorList>
    </citation>
    <scope>NUCLEOTIDE SEQUENCE</scope>
</reference>
<comment type="subcellular location">
    <subcellularLocation>
        <location evidence="1">Membrane</location>
        <topology evidence="1">Multi-pass membrane protein</topology>
    </subcellularLocation>
</comment>
<comment type="similarity">
    <text evidence="2">Belongs to the TMEM19 family.</text>
</comment>
<feature type="transmembrane region" description="Helical" evidence="7">
    <location>
        <begin position="271"/>
        <end position="291"/>
    </location>
</feature>
<organism evidence="8 9">
    <name type="scientific">Podarcis muralis</name>
    <name type="common">Wall lizard</name>
    <name type="synonym">Lacerta muralis</name>
    <dbReference type="NCBI Taxonomy" id="64176"/>
    <lineage>
        <taxon>Eukaryota</taxon>
        <taxon>Metazoa</taxon>
        <taxon>Chordata</taxon>
        <taxon>Craniata</taxon>
        <taxon>Vertebrata</taxon>
        <taxon>Euteleostomi</taxon>
        <taxon>Lepidosauria</taxon>
        <taxon>Squamata</taxon>
        <taxon>Bifurcata</taxon>
        <taxon>Unidentata</taxon>
        <taxon>Episquamata</taxon>
        <taxon>Laterata</taxon>
        <taxon>Lacertibaenia</taxon>
        <taxon>Lacertidae</taxon>
        <taxon>Podarcis</taxon>
    </lineage>
</organism>
<dbReference type="PANTHER" id="PTHR13353:SF5">
    <property type="entry name" value="TRANSMEMBRANE PROTEIN 19"/>
    <property type="match status" value="1"/>
</dbReference>
<accession>A0A670JT78</accession>
<evidence type="ECO:0000256" key="5">
    <source>
        <dbReference type="ARBA" id="ARBA00022989"/>
    </source>
</evidence>
<name>A0A670JT78_PODMU</name>
<evidence type="ECO:0000256" key="4">
    <source>
        <dbReference type="ARBA" id="ARBA00022692"/>
    </source>
</evidence>
<evidence type="ECO:0000313" key="8">
    <source>
        <dbReference type="Ensembl" id="ENSPMRP00000028308.1"/>
    </source>
</evidence>
<dbReference type="InterPro" id="IPR002794">
    <property type="entry name" value="DUF92_TMEM19"/>
</dbReference>
<evidence type="ECO:0000256" key="6">
    <source>
        <dbReference type="ARBA" id="ARBA00023136"/>
    </source>
</evidence>
<dbReference type="Ensembl" id="ENSPMRT00000030030.1">
    <property type="protein sequence ID" value="ENSPMRP00000028308.1"/>
    <property type="gene ID" value="ENSPMRG00000018259.1"/>
</dbReference>
<dbReference type="GO" id="GO:0016020">
    <property type="term" value="C:membrane"/>
    <property type="evidence" value="ECO:0007669"/>
    <property type="project" value="UniProtKB-SubCell"/>
</dbReference>
<sequence length="350" mass="38061">MTKKPASNCLGLSMILFSWDDSNKDYFKMMTNIIILSVLICISLSFWIVSMTASTYYGTLRPISPWRWLVSILIPLIIASRGFKKKSLDHSGAIGGLVVGFILTVANYSFFRCHLLFFFCVLSRILHIKIPHKNLCLPFLYIGGQRTWVQVFCNGGVPAELALLYMIESGPGEIPIDFSKQYTASWMCLSLLGALACCAGDTWASEIGTAMSTEPRLITTWEKVPVGTNGGITLVGLISSLLGGTSVGVAYFISQLMFVNDLDISAPQWPIIVFGGMAGLLGSITDSYLGATMQYSGLDTSTGMVVNHQTKDAKHISGKPILDNNAVNLFSSVVIALLLPGAAWGFWPRG</sequence>
<feature type="transmembrane region" description="Helical" evidence="7">
    <location>
        <begin position="33"/>
        <end position="57"/>
    </location>
</feature>
<keyword evidence="9" id="KW-1185">Reference proteome</keyword>